<keyword evidence="4 8" id="KW-0812">Transmembrane</keyword>
<dbReference type="GO" id="GO:0005787">
    <property type="term" value="C:signal peptidase complex"/>
    <property type="evidence" value="ECO:0007669"/>
    <property type="project" value="UniProtKB-UniRule"/>
</dbReference>
<comment type="function">
    <text evidence="8">Component of the signal peptidase complex (SPC) which catalyzes the cleavage of N-terminal signal sequences from nascent proteins as they are translocated into the lumen of the endoplasmic reticulum. Enhances the enzymatic activity of SPC and facilitates the interactions between different components of the translocation site.</text>
</comment>
<keyword evidence="6 8" id="KW-1133">Transmembrane helix</keyword>
<protein>
    <recommendedName>
        <fullName evidence="3 8">Signal peptidase complex subunit 2</fullName>
    </recommendedName>
</protein>
<evidence type="ECO:0000256" key="7">
    <source>
        <dbReference type="ARBA" id="ARBA00023136"/>
    </source>
</evidence>
<gene>
    <name evidence="9" type="ORF">BcabD6B2_14450</name>
</gene>
<dbReference type="EMBL" id="BPLF01000001">
    <property type="protein sequence ID" value="GIX62010.1"/>
    <property type="molecule type" value="Genomic_DNA"/>
</dbReference>
<dbReference type="GO" id="GO:0008233">
    <property type="term" value="F:peptidase activity"/>
    <property type="evidence" value="ECO:0007669"/>
    <property type="project" value="UniProtKB-UniRule"/>
</dbReference>
<dbReference type="Pfam" id="PF06703">
    <property type="entry name" value="SPC25"/>
    <property type="match status" value="1"/>
</dbReference>
<dbReference type="GO" id="GO:0006465">
    <property type="term" value="P:signal peptide processing"/>
    <property type="evidence" value="ECO:0007669"/>
    <property type="project" value="UniProtKB-UniRule"/>
</dbReference>
<evidence type="ECO:0000256" key="3">
    <source>
        <dbReference type="ARBA" id="ARBA00017057"/>
    </source>
</evidence>
<dbReference type="RefSeq" id="XP_067714081.1">
    <property type="nucleotide sequence ID" value="XM_067857980.1"/>
</dbReference>
<comment type="similarity">
    <text evidence="2 8">Belongs to the SPCS2 family.</text>
</comment>
<evidence type="ECO:0000256" key="1">
    <source>
        <dbReference type="ARBA" id="ARBA00004477"/>
    </source>
</evidence>
<evidence type="ECO:0000313" key="10">
    <source>
        <dbReference type="Proteomes" id="UP001497744"/>
    </source>
</evidence>
<keyword evidence="7 8" id="KW-0472">Membrane</keyword>
<evidence type="ECO:0000256" key="2">
    <source>
        <dbReference type="ARBA" id="ARBA00007324"/>
    </source>
</evidence>
<evidence type="ECO:0000256" key="8">
    <source>
        <dbReference type="RuleBase" id="RU368033"/>
    </source>
</evidence>
<keyword evidence="10" id="KW-1185">Reference proteome</keyword>
<keyword evidence="5 8" id="KW-0256">Endoplasmic reticulum</keyword>
<feature type="transmembrane region" description="Helical" evidence="8">
    <location>
        <begin position="79"/>
        <end position="98"/>
    </location>
</feature>
<comment type="subcellular location">
    <subcellularLocation>
        <location evidence="1 8">Endoplasmic reticulum membrane</location>
        <topology evidence="1 8">Multi-pass membrane protein</topology>
    </subcellularLocation>
</comment>
<proteinExistence type="inferred from homology"/>
<dbReference type="AlphaFoldDB" id="A0AAV4LR78"/>
<dbReference type="GeneID" id="94193493"/>
<evidence type="ECO:0000256" key="6">
    <source>
        <dbReference type="ARBA" id="ARBA00022989"/>
    </source>
</evidence>
<comment type="caution">
    <text evidence="9">The sequence shown here is derived from an EMBL/GenBank/DDBJ whole genome shotgun (WGS) entry which is preliminary data.</text>
</comment>
<evidence type="ECO:0000313" key="9">
    <source>
        <dbReference type="EMBL" id="GIX62010.1"/>
    </source>
</evidence>
<name>A0AAV4LR78_BABCB</name>
<evidence type="ECO:0000256" key="4">
    <source>
        <dbReference type="ARBA" id="ARBA00022692"/>
    </source>
</evidence>
<dbReference type="Proteomes" id="UP001497744">
    <property type="component" value="Unassembled WGS sequence"/>
</dbReference>
<accession>A0AAV4LR78</accession>
<feature type="transmembrane region" description="Helical" evidence="8">
    <location>
        <begin position="104"/>
        <end position="122"/>
    </location>
</feature>
<organism evidence="9 10">
    <name type="scientific">Babesia caballi</name>
    <dbReference type="NCBI Taxonomy" id="5871"/>
    <lineage>
        <taxon>Eukaryota</taxon>
        <taxon>Sar</taxon>
        <taxon>Alveolata</taxon>
        <taxon>Apicomplexa</taxon>
        <taxon>Aconoidasida</taxon>
        <taxon>Piroplasmida</taxon>
        <taxon>Babesiidae</taxon>
        <taxon>Babesia</taxon>
    </lineage>
</organism>
<dbReference type="InterPro" id="IPR009582">
    <property type="entry name" value="Spc2/SPCS2"/>
</dbReference>
<sequence length="210" mass="23869">MKGKAQLNAHNGEDDARKSARRIMTARSEIVKHVLHAGDRKDSPNEYDQREQRVCVTISEQELCKLGLKEDASASYIRILCYLLLSAIGTYSAVFTGVEKNRPHLQLSVILFFSILAVSLLYDKVVLRGITYRLYVADKFVVNLWCNVNWQDGTYEIKYARAGDSGHEATYTVKLGDAFFEDGKLDEEWYRESMAKLCKEITALESKKTA</sequence>
<reference evidence="9 10" key="1">
    <citation type="submission" date="2021-06" db="EMBL/GenBank/DDBJ databases">
        <title>Genome sequence of Babesia caballi.</title>
        <authorList>
            <person name="Yamagishi J."/>
            <person name="Kidaka T."/>
            <person name="Ochi A."/>
        </authorList>
    </citation>
    <scope>NUCLEOTIDE SEQUENCE [LARGE SCALE GENOMIC DNA]</scope>
    <source>
        <strain evidence="9">USDA-D6B2</strain>
    </source>
</reference>
<evidence type="ECO:0000256" key="5">
    <source>
        <dbReference type="ARBA" id="ARBA00022824"/>
    </source>
</evidence>